<dbReference type="GO" id="GO:0005886">
    <property type="term" value="C:plasma membrane"/>
    <property type="evidence" value="ECO:0007669"/>
    <property type="project" value="UniProtKB-SubCell"/>
</dbReference>
<protein>
    <recommendedName>
        <fullName evidence="8">Rod shape-determining protein MreD</fullName>
    </recommendedName>
</protein>
<name>A0A317C2L5_9GAMM</name>
<evidence type="ECO:0000256" key="6">
    <source>
        <dbReference type="ARBA" id="ARBA00022989"/>
    </source>
</evidence>
<dbReference type="PANTHER" id="PTHR37484:SF1">
    <property type="entry name" value="ROD SHAPE-DETERMINING PROTEIN MRED"/>
    <property type="match status" value="1"/>
</dbReference>
<evidence type="ECO:0000256" key="7">
    <source>
        <dbReference type="ARBA" id="ARBA00023136"/>
    </source>
</evidence>
<dbReference type="GO" id="GO:0008360">
    <property type="term" value="P:regulation of cell shape"/>
    <property type="evidence" value="ECO:0007669"/>
    <property type="project" value="UniProtKB-UniRule"/>
</dbReference>
<sequence>MESYILRFRGAILASILLAFALTLLPVPDNLLTWRPEWVALTLVHWVLIMPRKVSIVLAWIAGLLLDAMYNSSLGQHALGLTVVVFITMRLRLRINVHTLTHQLTVLLVALGSYMLINLWVLGFTGNSPAAWLYWLSLAGSLIIWPLYHWALTRIFMTLNRFDD</sequence>
<comment type="function">
    <text evidence="8">Involved in formation of the rod shape of the cell. May also contribute to regulation of formation of penicillin-binding proteins.</text>
</comment>
<evidence type="ECO:0000256" key="9">
    <source>
        <dbReference type="SAM" id="Phobius"/>
    </source>
</evidence>
<dbReference type="PIRSF" id="PIRSF018472">
    <property type="entry name" value="MreD_proteobac"/>
    <property type="match status" value="1"/>
</dbReference>
<evidence type="ECO:0000256" key="3">
    <source>
        <dbReference type="ARBA" id="ARBA00022475"/>
    </source>
</evidence>
<feature type="transmembrane region" description="Helical" evidence="9">
    <location>
        <begin position="6"/>
        <end position="27"/>
    </location>
</feature>
<dbReference type="OrthoDB" id="6647425at2"/>
<evidence type="ECO:0000256" key="4">
    <source>
        <dbReference type="ARBA" id="ARBA00022692"/>
    </source>
</evidence>
<dbReference type="NCBIfam" id="TIGR03426">
    <property type="entry name" value="shape_MreD"/>
    <property type="match status" value="1"/>
</dbReference>
<dbReference type="EMBL" id="QGKM01000075">
    <property type="protein sequence ID" value="PWQ92864.1"/>
    <property type="molecule type" value="Genomic_DNA"/>
</dbReference>
<evidence type="ECO:0000256" key="5">
    <source>
        <dbReference type="ARBA" id="ARBA00022960"/>
    </source>
</evidence>
<evidence type="ECO:0000313" key="10">
    <source>
        <dbReference type="EMBL" id="PWQ92864.1"/>
    </source>
</evidence>
<gene>
    <name evidence="10" type="primary">mreD</name>
    <name evidence="10" type="ORF">DKW60_19160</name>
</gene>
<keyword evidence="4 9" id="KW-0812">Transmembrane</keyword>
<keyword evidence="11" id="KW-1185">Reference proteome</keyword>
<dbReference type="Proteomes" id="UP000245539">
    <property type="component" value="Unassembled WGS sequence"/>
</dbReference>
<evidence type="ECO:0000256" key="8">
    <source>
        <dbReference type="PIRNR" id="PIRNR018472"/>
    </source>
</evidence>
<keyword evidence="6 9" id="KW-1133">Transmembrane helix</keyword>
<dbReference type="InterPro" id="IPR007227">
    <property type="entry name" value="Cell_shape_determining_MreD"/>
</dbReference>
<keyword evidence="8" id="KW-0997">Cell inner membrane</keyword>
<reference evidence="10 11" key="1">
    <citation type="submission" date="2018-05" db="EMBL/GenBank/DDBJ databases">
        <title>Leucothrix arctica sp. nov., isolated from Arctic seawater.</title>
        <authorList>
            <person name="Choi A."/>
            <person name="Baek K."/>
        </authorList>
    </citation>
    <scope>NUCLEOTIDE SEQUENCE [LARGE SCALE GENOMIC DNA]</scope>
    <source>
        <strain evidence="10 11">JCM 18388</strain>
    </source>
</reference>
<comment type="subcellular location">
    <subcellularLocation>
        <location evidence="8">Cell inner membrane</location>
    </subcellularLocation>
    <subcellularLocation>
        <location evidence="1">Cell membrane</location>
        <topology evidence="1">Multi-pass membrane protein</topology>
    </subcellularLocation>
</comment>
<evidence type="ECO:0000256" key="1">
    <source>
        <dbReference type="ARBA" id="ARBA00004651"/>
    </source>
</evidence>
<evidence type="ECO:0000313" key="11">
    <source>
        <dbReference type="Proteomes" id="UP000245539"/>
    </source>
</evidence>
<proteinExistence type="inferred from homology"/>
<dbReference type="RefSeq" id="WP_109839275.1">
    <property type="nucleotide sequence ID" value="NZ_QGKM01000075.1"/>
</dbReference>
<dbReference type="Pfam" id="PF04093">
    <property type="entry name" value="MreD"/>
    <property type="match status" value="1"/>
</dbReference>
<feature type="transmembrane region" description="Helical" evidence="9">
    <location>
        <begin position="132"/>
        <end position="152"/>
    </location>
</feature>
<comment type="caution">
    <text evidence="10">The sequence shown here is derived from an EMBL/GenBank/DDBJ whole genome shotgun (WGS) entry which is preliminary data.</text>
</comment>
<dbReference type="PANTHER" id="PTHR37484">
    <property type="entry name" value="ROD SHAPE-DETERMINING PROTEIN MRED"/>
    <property type="match status" value="1"/>
</dbReference>
<dbReference type="InterPro" id="IPR026034">
    <property type="entry name" value="MreD_proteobac"/>
</dbReference>
<keyword evidence="5 8" id="KW-0133">Cell shape</keyword>
<evidence type="ECO:0000256" key="2">
    <source>
        <dbReference type="ARBA" id="ARBA00007776"/>
    </source>
</evidence>
<keyword evidence="7 8" id="KW-0472">Membrane</keyword>
<comment type="similarity">
    <text evidence="2 8">Belongs to the MreD family.</text>
</comment>
<keyword evidence="3 8" id="KW-1003">Cell membrane</keyword>
<accession>A0A317C2L5</accession>
<feature type="transmembrane region" description="Helical" evidence="9">
    <location>
        <begin position="39"/>
        <end position="62"/>
    </location>
</feature>
<organism evidence="10 11">
    <name type="scientific">Leucothrix pacifica</name>
    <dbReference type="NCBI Taxonomy" id="1247513"/>
    <lineage>
        <taxon>Bacteria</taxon>
        <taxon>Pseudomonadati</taxon>
        <taxon>Pseudomonadota</taxon>
        <taxon>Gammaproteobacteria</taxon>
        <taxon>Thiotrichales</taxon>
        <taxon>Thiotrichaceae</taxon>
        <taxon>Leucothrix</taxon>
    </lineage>
</organism>
<feature type="transmembrane region" description="Helical" evidence="9">
    <location>
        <begin position="105"/>
        <end position="126"/>
    </location>
</feature>
<dbReference type="AlphaFoldDB" id="A0A317C2L5"/>